<gene>
    <name evidence="1" type="ORF">LVIROSA_LOCUS24096</name>
</gene>
<accession>A0AAU9NJ75</accession>
<reference evidence="1 2" key="1">
    <citation type="submission" date="2022-01" db="EMBL/GenBank/DDBJ databases">
        <authorList>
            <person name="Xiong W."/>
            <person name="Schranz E."/>
        </authorList>
    </citation>
    <scope>NUCLEOTIDE SEQUENCE [LARGE SCALE GENOMIC DNA]</scope>
</reference>
<dbReference type="AlphaFoldDB" id="A0AAU9NJ75"/>
<dbReference type="EMBL" id="CAKMRJ010004445">
    <property type="protein sequence ID" value="CAH1437799.1"/>
    <property type="molecule type" value="Genomic_DNA"/>
</dbReference>
<organism evidence="1 2">
    <name type="scientific">Lactuca virosa</name>
    <dbReference type="NCBI Taxonomy" id="75947"/>
    <lineage>
        <taxon>Eukaryota</taxon>
        <taxon>Viridiplantae</taxon>
        <taxon>Streptophyta</taxon>
        <taxon>Embryophyta</taxon>
        <taxon>Tracheophyta</taxon>
        <taxon>Spermatophyta</taxon>
        <taxon>Magnoliopsida</taxon>
        <taxon>eudicotyledons</taxon>
        <taxon>Gunneridae</taxon>
        <taxon>Pentapetalae</taxon>
        <taxon>asterids</taxon>
        <taxon>campanulids</taxon>
        <taxon>Asterales</taxon>
        <taxon>Asteraceae</taxon>
        <taxon>Cichorioideae</taxon>
        <taxon>Cichorieae</taxon>
        <taxon>Lactucinae</taxon>
        <taxon>Lactuca</taxon>
    </lineage>
</organism>
<evidence type="ECO:0000313" key="2">
    <source>
        <dbReference type="Proteomes" id="UP001157418"/>
    </source>
</evidence>
<keyword evidence="2" id="KW-1185">Reference proteome</keyword>
<evidence type="ECO:0000313" key="1">
    <source>
        <dbReference type="EMBL" id="CAH1437799.1"/>
    </source>
</evidence>
<proteinExistence type="predicted"/>
<comment type="caution">
    <text evidence="1">The sequence shown here is derived from an EMBL/GenBank/DDBJ whole genome shotgun (WGS) entry which is preliminary data.</text>
</comment>
<sequence length="118" mass="13486">MLALNLFTPRSQRLLQFAPFSLSLIPFLQHHLESEEINGRLGTNTCGCSTLHIVATRTPFSVTRKRQAAGVREHEDQRQGYRRSHSHLLRHLHHSCPRPPYPYLHWLISDLSGSLGPS</sequence>
<protein>
    <submittedName>
        <fullName evidence="1">Uncharacterized protein</fullName>
    </submittedName>
</protein>
<dbReference type="Proteomes" id="UP001157418">
    <property type="component" value="Unassembled WGS sequence"/>
</dbReference>
<name>A0AAU9NJ75_9ASTR</name>